<keyword evidence="3" id="KW-1185">Reference proteome</keyword>
<protein>
    <submittedName>
        <fullName evidence="2">Uncharacterized protein</fullName>
    </submittedName>
</protein>
<evidence type="ECO:0000313" key="3">
    <source>
        <dbReference type="Proteomes" id="UP000638188"/>
    </source>
</evidence>
<dbReference type="Proteomes" id="UP000638188">
    <property type="component" value="Unassembled WGS sequence"/>
</dbReference>
<feature type="region of interest" description="Disordered" evidence="1">
    <location>
        <begin position="80"/>
        <end position="104"/>
    </location>
</feature>
<name>A0ABQ1P0F2_9GAMM</name>
<proteinExistence type="predicted"/>
<reference evidence="3" key="1">
    <citation type="journal article" date="2019" name="Int. J. Syst. Evol. Microbiol.">
        <title>The Global Catalogue of Microorganisms (GCM) 10K type strain sequencing project: providing services to taxonomists for standard genome sequencing and annotation.</title>
        <authorList>
            <consortium name="The Broad Institute Genomics Platform"/>
            <consortium name="The Broad Institute Genome Sequencing Center for Infectious Disease"/>
            <person name="Wu L."/>
            <person name="Ma J."/>
        </authorList>
    </citation>
    <scope>NUCLEOTIDE SEQUENCE [LARGE SCALE GENOMIC DNA]</scope>
    <source>
        <strain evidence="3">CGMCC 1.12482</strain>
    </source>
</reference>
<evidence type="ECO:0000313" key="2">
    <source>
        <dbReference type="EMBL" id="GGC88571.1"/>
    </source>
</evidence>
<dbReference type="EMBL" id="BMFF01000001">
    <property type="protein sequence ID" value="GGC88571.1"/>
    <property type="molecule type" value="Genomic_DNA"/>
</dbReference>
<evidence type="ECO:0000256" key="1">
    <source>
        <dbReference type="SAM" id="MobiDB-lite"/>
    </source>
</evidence>
<feature type="compositionally biased region" description="Polar residues" evidence="1">
    <location>
        <begin position="81"/>
        <end position="90"/>
    </location>
</feature>
<accession>A0ABQ1P0F2</accession>
<organism evidence="2 3">
    <name type="scientific">Halopseudomonas salina</name>
    <dbReference type="NCBI Taxonomy" id="1323744"/>
    <lineage>
        <taxon>Bacteria</taxon>
        <taxon>Pseudomonadati</taxon>
        <taxon>Pseudomonadota</taxon>
        <taxon>Gammaproteobacteria</taxon>
        <taxon>Pseudomonadales</taxon>
        <taxon>Pseudomonadaceae</taxon>
        <taxon>Halopseudomonas</taxon>
    </lineage>
</organism>
<sequence>MCAVAGTQAGKDSGEWPGKIGFIVKDHLVGPLLIDVLIAIAADQNFAGDPGDKGGQPSCYGFTTPWHQAFVTTAKAASLASREQQSTQSEDIYCPHQPPPIAAL</sequence>
<gene>
    <name evidence="2" type="ORF">GCM10007418_05320</name>
</gene>
<comment type="caution">
    <text evidence="2">The sequence shown here is derived from an EMBL/GenBank/DDBJ whole genome shotgun (WGS) entry which is preliminary data.</text>
</comment>